<feature type="transmembrane region" description="Helical" evidence="8">
    <location>
        <begin position="43"/>
        <end position="67"/>
    </location>
</feature>
<dbReference type="AlphaFoldDB" id="A0A6P7FMZ4"/>
<dbReference type="GO" id="GO:0022857">
    <property type="term" value="F:transmembrane transporter activity"/>
    <property type="evidence" value="ECO:0007669"/>
    <property type="project" value="InterPro"/>
</dbReference>
<keyword evidence="5 8" id="KW-0812">Transmembrane</keyword>
<feature type="transmembrane region" description="Helical" evidence="8">
    <location>
        <begin position="357"/>
        <end position="378"/>
    </location>
</feature>
<feature type="transmembrane region" description="Helical" evidence="8">
    <location>
        <begin position="87"/>
        <end position="110"/>
    </location>
</feature>
<dbReference type="SUPFAM" id="SSF103473">
    <property type="entry name" value="MFS general substrate transporter"/>
    <property type="match status" value="1"/>
</dbReference>
<keyword evidence="7 8" id="KW-0472">Membrane</keyword>
<evidence type="ECO:0000256" key="7">
    <source>
        <dbReference type="ARBA" id="ARBA00023136"/>
    </source>
</evidence>
<reference evidence="10" key="1">
    <citation type="submission" date="2025-08" db="UniProtKB">
        <authorList>
            <consortium name="RefSeq"/>
        </authorList>
    </citation>
    <scope>IDENTIFICATION</scope>
    <source>
        <tissue evidence="10">Whole insect</tissue>
    </source>
</reference>
<dbReference type="InterPro" id="IPR020846">
    <property type="entry name" value="MFS_dom"/>
</dbReference>
<proteinExistence type="predicted"/>
<feature type="transmembrane region" description="Helical" evidence="8">
    <location>
        <begin position="291"/>
        <end position="313"/>
    </location>
</feature>
<evidence type="ECO:0000256" key="5">
    <source>
        <dbReference type="ARBA" id="ARBA00022692"/>
    </source>
</evidence>
<name>A0A6P7FMZ4_DIAVI</name>
<accession>A0A6P7FMZ4</accession>
<dbReference type="PROSITE" id="PS50850">
    <property type="entry name" value="MFS"/>
    <property type="match status" value="1"/>
</dbReference>
<dbReference type="Gene3D" id="1.20.1250.20">
    <property type="entry name" value="MFS general substrate transporter like domains"/>
    <property type="match status" value="1"/>
</dbReference>
<feature type="transmembrane region" description="Helical" evidence="8">
    <location>
        <begin position="122"/>
        <end position="139"/>
    </location>
</feature>
<keyword evidence="6 8" id="KW-1133">Transmembrane helix</keyword>
<feature type="transmembrane region" description="Helical" evidence="8">
    <location>
        <begin position="390"/>
        <end position="415"/>
    </location>
</feature>
<evidence type="ECO:0000313" key="10">
    <source>
        <dbReference type="RefSeq" id="XP_028137674.1"/>
    </source>
</evidence>
<gene>
    <name evidence="10" type="primary">LOC114332137</name>
</gene>
<keyword evidence="2" id="KW-0813">Transport</keyword>
<evidence type="ECO:0000256" key="8">
    <source>
        <dbReference type="SAM" id="Phobius"/>
    </source>
</evidence>
<sequence length="497" mass="54742">MAAHEIYAQPYKMSTSDSTVYKPLVKDIPPEIGPSQNRPITTWFLYFAAITSNLAQLTIGLMGAWMSPVTEQILSTNIDANPLGKPVTILQLSLIGASQPAGSVIGPLLIAKFYDIFGRKPTLLCLCLIMTSSLILLSFSSTIYLYIPLLFIVGLCTGALNVGFPVYVGEITEDHNRSRFTCLVQTGLPIGMMLSFLTGPYLSVKYYTLICAIPVALNAIFFATILPESPVQLIKFKLLRQAQDVLGRLRQKSPKDVEIEVIRIYDELAITSNRKQGGCTKMLSDKSARNGFIVAIVTFNILVLSGSQSMTSYLQPIFDKAESPIPSNICALLVTIVQIICYFASSVIVEKVGKRNLILFSTSTSIIPLTLFAVYFQLKYSGYNFVEQYTWFPVVALVVFTTVNNIGHGSVPIAFMNDLFINQVKAIAVSSIVLSFGILNALVTFGIPLIMETVGIQWCFWIFAGNCVLGTIFVYFLVPETTNKSIAEIQDLLKKLI</sequence>
<dbReference type="InterPro" id="IPR005828">
    <property type="entry name" value="MFS_sugar_transport-like"/>
</dbReference>
<feature type="transmembrane region" description="Helical" evidence="8">
    <location>
        <begin position="145"/>
        <end position="168"/>
    </location>
</feature>
<dbReference type="InterPro" id="IPR050549">
    <property type="entry name" value="MFS_Trehalose_Transporter"/>
</dbReference>
<organism evidence="10">
    <name type="scientific">Diabrotica virgifera virgifera</name>
    <name type="common">western corn rootworm</name>
    <dbReference type="NCBI Taxonomy" id="50390"/>
    <lineage>
        <taxon>Eukaryota</taxon>
        <taxon>Metazoa</taxon>
        <taxon>Ecdysozoa</taxon>
        <taxon>Arthropoda</taxon>
        <taxon>Hexapoda</taxon>
        <taxon>Insecta</taxon>
        <taxon>Pterygota</taxon>
        <taxon>Neoptera</taxon>
        <taxon>Endopterygota</taxon>
        <taxon>Coleoptera</taxon>
        <taxon>Polyphaga</taxon>
        <taxon>Cucujiformia</taxon>
        <taxon>Chrysomeloidea</taxon>
        <taxon>Chrysomelidae</taxon>
        <taxon>Galerucinae</taxon>
        <taxon>Diabroticina</taxon>
        <taxon>Diabroticites</taxon>
        <taxon>Diabrotica</taxon>
    </lineage>
</organism>
<comment type="subcellular location">
    <subcellularLocation>
        <location evidence="1">Cell membrane</location>
        <topology evidence="1">Multi-pass membrane protein</topology>
    </subcellularLocation>
</comment>
<dbReference type="PROSITE" id="PS00217">
    <property type="entry name" value="SUGAR_TRANSPORT_2"/>
    <property type="match status" value="1"/>
</dbReference>
<keyword evidence="3" id="KW-1003">Cell membrane</keyword>
<dbReference type="OrthoDB" id="8120565at2759"/>
<dbReference type="PANTHER" id="PTHR48021">
    <property type="match status" value="1"/>
</dbReference>
<dbReference type="InParanoid" id="A0A6P7FMZ4"/>
<dbReference type="FunFam" id="1.20.1250.20:FF:000218">
    <property type="entry name" value="facilitated trehalose transporter Tret1"/>
    <property type="match status" value="1"/>
</dbReference>
<dbReference type="RefSeq" id="XP_028137674.1">
    <property type="nucleotide sequence ID" value="XM_028281873.1"/>
</dbReference>
<dbReference type="PANTHER" id="PTHR48021:SF47">
    <property type="entry name" value="GH17672P"/>
    <property type="match status" value="1"/>
</dbReference>
<evidence type="ECO:0000256" key="6">
    <source>
        <dbReference type="ARBA" id="ARBA00022989"/>
    </source>
</evidence>
<dbReference type="KEGG" id="dvv:114332137"/>
<feature type="transmembrane region" description="Helical" evidence="8">
    <location>
        <begin position="180"/>
        <end position="200"/>
    </location>
</feature>
<feature type="transmembrane region" description="Helical" evidence="8">
    <location>
        <begin position="427"/>
        <end position="449"/>
    </location>
</feature>
<evidence type="ECO:0000256" key="3">
    <source>
        <dbReference type="ARBA" id="ARBA00022475"/>
    </source>
</evidence>
<evidence type="ECO:0000256" key="4">
    <source>
        <dbReference type="ARBA" id="ARBA00022597"/>
    </source>
</evidence>
<dbReference type="InterPro" id="IPR005829">
    <property type="entry name" value="Sugar_transporter_CS"/>
</dbReference>
<evidence type="ECO:0000256" key="1">
    <source>
        <dbReference type="ARBA" id="ARBA00004651"/>
    </source>
</evidence>
<feature type="transmembrane region" description="Helical" evidence="8">
    <location>
        <begin position="325"/>
        <end position="345"/>
    </location>
</feature>
<keyword evidence="4" id="KW-0762">Sugar transport</keyword>
<evidence type="ECO:0000259" key="9">
    <source>
        <dbReference type="PROSITE" id="PS50850"/>
    </source>
</evidence>
<feature type="transmembrane region" description="Helical" evidence="8">
    <location>
        <begin position="206"/>
        <end position="226"/>
    </location>
</feature>
<feature type="transmembrane region" description="Helical" evidence="8">
    <location>
        <begin position="455"/>
        <end position="478"/>
    </location>
</feature>
<dbReference type="GO" id="GO:0005886">
    <property type="term" value="C:plasma membrane"/>
    <property type="evidence" value="ECO:0007669"/>
    <property type="project" value="UniProtKB-SubCell"/>
</dbReference>
<protein>
    <submittedName>
        <fullName evidence="10">Facilitated trehalose transporter Tret1-like isoform X1</fullName>
    </submittedName>
</protein>
<evidence type="ECO:0000256" key="2">
    <source>
        <dbReference type="ARBA" id="ARBA00022448"/>
    </source>
</evidence>
<dbReference type="InterPro" id="IPR036259">
    <property type="entry name" value="MFS_trans_sf"/>
</dbReference>
<dbReference type="Pfam" id="PF00083">
    <property type="entry name" value="Sugar_tr"/>
    <property type="match status" value="1"/>
</dbReference>
<feature type="domain" description="Major facilitator superfamily (MFS) profile" evidence="9">
    <location>
        <begin position="44"/>
        <end position="482"/>
    </location>
</feature>